<proteinExistence type="predicted"/>
<dbReference type="Proteomes" id="UP001165289">
    <property type="component" value="Unassembled WGS sequence"/>
</dbReference>
<dbReference type="EMBL" id="JAKMXF010000150">
    <property type="protein sequence ID" value="KAI6656255.1"/>
    <property type="molecule type" value="Genomic_DNA"/>
</dbReference>
<dbReference type="GO" id="GO:0003676">
    <property type="term" value="F:nucleic acid binding"/>
    <property type="evidence" value="ECO:0007669"/>
    <property type="project" value="InterPro"/>
</dbReference>
<name>A0AAV7K5Z9_9METZ</name>
<organism evidence="1 2">
    <name type="scientific">Oopsacas minuta</name>
    <dbReference type="NCBI Taxonomy" id="111878"/>
    <lineage>
        <taxon>Eukaryota</taxon>
        <taxon>Metazoa</taxon>
        <taxon>Porifera</taxon>
        <taxon>Hexactinellida</taxon>
        <taxon>Hexasterophora</taxon>
        <taxon>Lyssacinosida</taxon>
        <taxon>Leucopsacidae</taxon>
        <taxon>Oopsacas</taxon>
    </lineage>
</organism>
<protein>
    <submittedName>
        <fullName evidence="1">Uncharacterized protein</fullName>
    </submittedName>
</protein>
<keyword evidence="2" id="KW-1185">Reference proteome</keyword>
<accession>A0AAV7K5Z9</accession>
<dbReference type="AlphaFoldDB" id="A0AAV7K5Z9"/>
<sequence length="47" mass="5279">MKNTQWVFQQDGAPADRAKVSQDWLSTNLPGILCLIDWPPANPDLNL</sequence>
<dbReference type="InterPro" id="IPR036397">
    <property type="entry name" value="RNaseH_sf"/>
</dbReference>
<comment type="caution">
    <text evidence="1">The sequence shown here is derived from an EMBL/GenBank/DDBJ whole genome shotgun (WGS) entry which is preliminary data.</text>
</comment>
<feature type="non-terminal residue" evidence="1">
    <location>
        <position position="47"/>
    </location>
</feature>
<dbReference type="Gene3D" id="3.30.420.10">
    <property type="entry name" value="Ribonuclease H-like superfamily/Ribonuclease H"/>
    <property type="match status" value="1"/>
</dbReference>
<evidence type="ECO:0000313" key="1">
    <source>
        <dbReference type="EMBL" id="KAI6656255.1"/>
    </source>
</evidence>
<gene>
    <name evidence="1" type="ORF">LOD99_11310</name>
</gene>
<reference evidence="1 2" key="1">
    <citation type="journal article" date="2023" name="BMC Biol.">
        <title>The compact genome of the sponge Oopsacas minuta (Hexactinellida) is lacking key metazoan core genes.</title>
        <authorList>
            <person name="Santini S."/>
            <person name="Schenkelaars Q."/>
            <person name="Jourda C."/>
            <person name="Duchesne M."/>
            <person name="Belahbib H."/>
            <person name="Rocher C."/>
            <person name="Selva M."/>
            <person name="Riesgo A."/>
            <person name="Vervoort M."/>
            <person name="Leys S.P."/>
            <person name="Kodjabachian L."/>
            <person name="Le Bivic A."/>
            <person name="Borchiellini C."/>
            <person name="Claverie J.M."/>
            <person name="Renard E."/>
        </authorList>
    </citation>
    <scope>NUCLEOTIDE SEQUENCE [LARGE SCALE GENOMIC DNA]</scope>
    <source>
        <strain evidence="1">SPO-2</strain>
    </source>
</reference>
<evidence type="ECO:0000313" key="2">
    <source>
        <dbReference type="Proteomes" id="UP001165289"/>
    </source>
</evidence>